<evidence type="ECO:0000313" key="3">
    <source>
        <dbReference type="EMBL" id="ERJ18806.1"/>
    </source>
</evidence>
<evidence type="ECO:0000259" key="2">
    <source>
        <dbReference type="Pfam" id="PF09994"/>
    </source>
</evidence>
<feature type="compositionally biased region" description="Basic and acidic residues" evidence="1">
    <location>
        <begin position="318"/>
        <end position="330"/>
    </location>
</feature>
<dbReference type="InterPro" id="IPR029058">
    <property type="entry name" value="AB_hydrolase_fold"/>
</dbReference>
<proteinExistence type="predicted"/>
<dbReference type="PANTHER" id="PTHR33840">
    <property type="match status" value="1"/>
</dbReference>
<name>U2E4N5_9GAMM</name>
<dbReference type="STRING" id="1033802.SSPSH_002299"/>
<sequence>MAKNIVVCCDGTNSQFGGSNTNVVHLYKALVTDAPDQRAFYEPGVGTFGAKFFGLNVGKTLGKGLGAAFGYGITQNLERAYRFLIDTYAPGDRVFLFGFSRGAFAARTLAALIDQVGILEPGDRDRARETIKAWLDGDTSAVERYQQPLTRCAPHFVGVWETVGALGVLIRLRRFRNNKLSPGVCHAVHALAIDEQRRKFEPTPWNEQELKPGQHARQLWFAGVHSDVGGGYEERGLADLTLGWMLEQAKAQGLELKPEAFDRLQGDPAGKLHDSYDGLWRVLGRYVRRPKRDDAFHRSVGERLQRRPDYEPDNLPADVRKRLSEDASDG</sequence>
<dbReference type="SUPFAM" id="SSF53474">
    <property type="entry name" value="alpha/beta-Hydrolases"/>
    <property type="match status" value="1"/>
</dbReference>
<keyword evidence="4" id="KW-1185">Reference proteome</keyword>
<gene>
    <name evidence="3" type="ORF">SSPSH_002299</name>
</gene>
<feature type="domain" description="T6SS Phospholipase effector Tle1-like catalytic" evidence="2">
    <location>
        <begin position="3"/>
        <end position="248"/>
    </location>
</feature>
<dbReference type="OrthoDB" id="4378831at2"/>
<protein>
    <recommendedName>
        <fullName evidence="2">T6SS Phospholipase effector Tle1-like catalytic domain-containing protein</fullName>
    </recommendedName>
</protein>
<evidence type="ECO:0000313" key="4">
    <source>
        <dbReference type="Proteomes" id="UP000006242"/>
    </source>
</evidence>
<reference evidence="3 4" key="2">
    <citation type="journal article" date="2013" name="PLoS ONE">
        <title>INDIGO - INtegrated Data Warehouse of MIcrobial GenOmes with Examples from the Red Sea Extremophiles.</title>
        <authorList>
            <person name="Alam I."/>
            <person name="Antunes A."/>
            <person name="Kamau A.A."/>
            <person name="Ba Alawi W."/>
            <person name="Kalkatawi M."/>
            <person name="Stingl U."/>
            <person name="Bajic V.B."/>
        </authorList>
    </citation>
    <scope>NUCLEOTIDE SEQUENCE [LARGE SCALE GENOMIC DNA]</scope>
    <source>
        <strain evidence="3 4">E1L3A</strain>
    </source>
</reference>
<reference evidence="3 4" key="1">
    <citation type="journal article" date="2011" name="J. Bacteriol.">
        <title>Genome sequence of Salinisphaera shabanensis, a gammaproteobacterium from the harsh, variable environment of the brine-seawater interface of the Shaban Deep in the Red Sea.</title>
        <authorList>
            <person name="Antunes A."/>
            <person name="Alam I."/>
            <person name="Bajic V.B."/>
            <person name="Stingl U."/>
        </authorList>
    </citation>
    <scope>NUCLEOTIDE SEQUENCE [LARGE SCALE GENOMIC DNA]</scope>
    <source>
        <strain evidence="3 4">E1L3A</strain>
    </source>
</reference>
<dbReference type="PANTHER" id="PTHR33840:SF1">
    <property type="entry name" value="TLE1 PHOSPHOLIPASE DOMAIN-CONTAINING PROTEIN"/>
    <property type="match status" value="1"/>
</dbReference>
<accession>U2E4N5</accession>
<dbReference type="Proteomes" id="UP000006242">
    <property type="component" value="Unassembled WGS sequence"/>
</dbReference>
<comment type="caution">
    <text evidence="3">The sequence shown here is derived from an EMBL/GenBank/DDBJ whole genome shotgun (WGS) entry which is preliminary data.</text>
</comment>
<dbReference type="AlphaFoldDB" id="U2E4N5"/>
<dbReference type="RefSeq" id="WP_006914480.1">
    <property type="nucleotide sequence ID" value="NZ_AFNV02000015.1"/>
</dbReference>
<feature type="region of interest" description="Disordered" evidence="1">
    <location>
        <begin position="298"/>
        <end position="330"/>
    </location>
</feature>
<dbReference type="Pfam" id="PF09994">
    <property type="entry name" value="T6SS_Tle1-like_cat"/>
    <property type="match status" value="1"/>
</dbReference>
<dbReference type="EMBL" id="AFNV02000015">
    <property type="protein sequence ID" value="ERJ18806.1"/>
    <property type="molecule type" value="Genomic_DNA"/>
</dbReference>
<dbReference type="eggNOG" id="COG3673">
    <property type="taxonomic scope" value="Bacteria"/>
</dbReference>
<organism evidence="3 4">
    <name type="scientific">Salinisphaera shabanensis E1L3A</name>
    <dbReference type="NCBI Taxonomy" id="1033802"/>
    <lineage>
        <taxon>Bacteria</taxon>
        <taxon>Pseudomonadati</taxon>
        <taxon>Pseudomonadota</taxon>
        <taxon>Gammaproteobacteria</taxon>
        <taxon>Salinisphaerales</taxon>
        <taxon>Salinisphaeraceae</taxon>
        <taxon>Salinisphaera</taxon>
    </lineage>
</organism>
<feature type="compositionally biased region" description="Basic and acidic residues" evidence="1">
    <location>
        <begin position="298"/>
        <end position="310"/>
    </location>
</feature>
<evidence type="ECO:0000256" key="1">
    <source>
        <dbReference type="SAM" id="MobiDB-lite"/>
    </source>
</evidence>
<dbReference type="InterPro" id="IPR018712">
    <property type="entry name" value="Tle1-like_cat"/>
</dbReference>